<evidence type="ECO:0000256" key="7">
    <source>
        <dbReference type="ARBA" id="ARBA00023134"/>
    </source>
</evidence>
<dbReference type="InterPro" id="IPR013846">
    <property type="entry name" value="mRNA_cap_enzyme_C"/>
</dbReference>
<feature type="binding site" evidence="13">
    <location>
        <position position="186"/>
    </location>
    <ligand>
        <name>GTP</name>
        <dbReference type="ChEBI" id="CHEBI:37565"/>
    </ligand>
</feature>
<evidence type="ECO:0000256" key="3">
    <source>
        <dbReference type="ARBA" id="ARBA00022679"/>
    </source>
</evidence>
<dbReference type="GO" id="GO:0005634">
    <property type="term" value="C:nucleus"/>
    <property type="evidence" value="ECO:0007669"/>
    <property type="project" value="UniProtKB-SubCell"/>
</dbReference>
<dbReference type="PROSITE" id="PS00383">
    <property type="entry name" value="TYR_PHOSPHATASE_1"/>
    <property type="match status" value="1"/>
</dbReference>
<evidence type="ECO:0000313" key="16">
    <source>
        <dbReference type="EMBL" id="CAI8024021.1"/>
    </source>
</evidence>
<comment type="catalytic activity">
    <reaction evidence="9">
        <text>a 5'-end diphospho-ribonucleoside in mRNA + GTP + H(+) = a 5'-end (5'-triphosphoguanosine)-ribonucleoside in mRNA + diphosphate</text>
        <dbReference type="Rhea" id="RHEA:67012"/>
        <dbReference type="Rhea" id="RHEA-COMP:17165"/>
        <dbReference type="Rhea" id="RHEA-COMP:17166"/>
        <dbReference type="ChEBI" id="CHEBI:15378"/>
        <dbReference type="ChEBI" id="CHEBI:33019"/>
        <dbReference type="ChEBI" id="CHEBI:37565"/>
        <dbReference type="ChEBI" id="CHEBI:167616"/>
        <dbReference type="ChEBI" id="CHEBI:167617"/>
        <dbReference type="EC" id="2.7.7.50"/>
    </reaction>
    <physiologicalReaction direction="left-to-right" evidence="9">
        <dbReference type="Rhea" id="RHEA:67013"/>
    </physiologicalReaction>
</comment>
<feature type="binding site" evidence="13">
    <location>
        <position position="202"/>
    </location>
    <ligand>
        <name>GTP</name>
        <dbReference type="ChEBI" id="CHEBI:37565"/>
    </ligand>
</feature>
<dbReference type="Pfam" id="PF00782">
    <property type="entry name" value="DSPc"/>
    <property type="match status" value="1"/>
</dbReference>
<evidence type="ECO:0000256" key="10">
    <source>
        <dbReference type="PIRNR" id="PIRNR036958"/>
    </source>
</evidence>
<keyword evidence="8 10" id="KW-0539">Nucleus</keyword>
<keyword evidence="7 10" id="KW-0342">GTP-binding</keyword>
<protein>
    <recommendedName>
        <fullName evidence="10">mRNA-capping enzyme</fullName>
    </recommendedName>
    <domain>
        <recommendedName>
            <fullName evidence="10">mRNA 5'-triphosphate monophosphatase</fullName>
            <ecNumber evidence="10">3.6.1.74</ecNumber>
        </recommendedName>
        <alternativeName>
            <fullName evidence="10">mRNA 5'-phosphatase</fullName>
        </alternativeName>
    </domain>
    <domain>
        <recommendedName>
            <fullName evidence="10">mRNA guanylyltransferase</fullName>
            <ecNumber evidence="10">2.7.7.50</ecNumber>
        </recommendedName>
        <alternativeName>
            <fullName evidence="10">GTP--RNA guanylyltransferase</fullName>
            <shortName evidence="10">GTase</shortName>
        </alternativeName>
    </domain>
</protein>
<dbReference type="GO" id="GO:0004651">
    <property type="term" value="F:polynucleotide 5'-phosphatase activity"/>
    <property type="evidence" value="ECO:0007669"/>
    <property type="project" value="UniProtKB-UniRule"/>
</dbReference>
<sequence length="488" mass="55838">MCAHFFRQHPDNIIGVHCTHGYNRTGFLTIAYLVEQDDWSVEAAISAFSKSRPPGIYKQHYLEELVSRYSGNMAEVSIPELPEWCLLEGQELGEREGEEEEGGRDTGSRKRRRELQKENATFAVCMSEVSVVQGPAREEVQRRCQDILNWEGSGFPGSQPVSMDKKNLQLIRAKPYRVSWKADGTRYIMYIRGKGEVFLLDRDNSVFSCPVLTFPSRAERGHLADTVLDGELVEDKLPNGVRPRYLVYDIMQLSGRPDIARCDHATRQRCIQEEIIAPRDIAAQHGSLDKQAEPFSVRLKQFWDVKDTRWVLDRFVPKLTHENDGLVFNPLQDPYKPGQSPSVLKWKPPSLNTVDFKLAIVEDDRPGMLKEKVGQLWVGGYQVPFSQIDLKRNKEARNHNGRIVECSWSPHGWTFLRLREDKSFPNSYTTAASVCASIKEPVTRDILLRVVENERWVPRLPPTNTTPSDTQQLMPPPKKMPRTEPQPS</sequence>
<comment type="similarity">
    <text evidence="10">In the C-terminal section; belongs to the eukaryotic GTase family.</text>
</comment>
<feature type="active site" description="Phosphocysteine intermediate" evidence="11">
    <location>
        <position position="18"/>
    </location>
</feature>
<feature type="active site" description="N6-GMP-lysine intermediate" evidence="12">
    <location>
        <position position="181"/>
    </location>
</feature>
<feature type="compositionally biased region" description="Pro residues" evidence="14">
    <location>
        <begin position="474"/>
        <end position="488"/>
    </location>
</feature>
<keyword evidence="3 10" id="KW-0808">Transferase</keyword>
<dbReference type="PROSITE" id="PS50056">
    <property type="entry name" value="TYR_PHOSPHATASE_2"/>
    <property type="match status" value="1"/>
</dbReference>
<evidence type="ECO:0000256" key="1">
    <source>
        <dbReference type="ARBA" id="ARBA00004123"/>
    </source>
</evidence>
<feature type="domain" description="Tyrosine specific protein phosphatases" evidence="15">
    <location>
        <begin position="1"/>
        <end position="63"/>
    </location>
</feature>
<dbReference type="Gene3D" id="3.30.470.30">
    <property type="entry name" value="DNA ligase/mRNA capping enzyme"/>
    <property type="match status" value="1"/>
</dbReference>
<keyword evidence="2 10" id="KW-0507">mRNA processing</keyword>
<feature type="compositionally biased region" description="Polar residues" evidence="14">
    <location>
        <begin position="462"/>
        <end position="473"/>
    </location>
</feature>
<evidence type="ECO:0000256" key="11">
    <source>
        <dbReference type="PIRSR" id="PIRSR036958-1"/>
    </source>
</evidence>
<keyword evidence="17" id="KW-1185">Reference proteome</keyword>
<reference evidence="16" key="1">
    <citation type="submission" date="2023-03" db="EMBL/GenBank/DDBJ databases">
        <authorList>
            <person name="Steffen K."/>
            <person name="Cardenas P."/>
        </authorList>
    </citation>
    <scope>NUCLEOTIDE SEQUENCE</scope>
</reference>
<comment type="similarity">
    <text evidence="10">In the N-terminal section; belongs to the non-receptor class of the protein-tyrosine phosphatase family.</text>
</comment>
<evidence type="ECO:0000256" key="9">
    <source>
        <dbReference type="ARBA" id="ARBA00044624"/>
    </source>
</evidence>
<dbReference type="InterPro" id="IPR029021">
    <property type="entry name" value="Prot-tyrosine_phosphatase-like"/>
</dbReference>
<evidence type="ECO:0000256" key="12">
    <source>
        <dbReference type="PIRSR" id="PIRSR036958-2"/>
    </source>
</evidence>
<dbReference type="CDD" id="cd07895">
    <property type="entry name" value="Adenylation_mRNA_capping"/>
    <property type="match status" value="1"/>
</dbReference>
<keyword evidence="10" id="KW-0378">Hydrolase</keyword>
<comment type="caution">
    <text evidence="16">The sequence shown here is derived from an EMBL/GenBank/DDBJ whole genome shotgun (WGS) entry which is preliminary data.</text>
</comment>
<evidence type="ECO:0000259" key="15">
    <source>
        <dbReference type="PROSITE" id="PS50056"/>
    </source>
</evidence>
<dbReference type="SUPFAM" id="SSF56091">
    <property type="entry name" value="DNA ligase/mRNA capping enzyme, catalytic domain"/>
    <property type="match status" value="1"/>
</dbReference>
<dbReference type="InterPro" id="IPR017074">
    <property type="entry name" value="mRNA_cap_enz_bifunc"/>
</dbReference>
<comment type="function">
    <text evidence="10">Bifunctional mRNA-capping enzyme exhibiting RNA 5'-triphosphate monophosphatase activity in the N-terminal part and mRNA guanylyltransferase activity in the C-terminal part. Catalyzes the first two steps of cap formation: by removing the gamma-phosphate from the 5'-triphosphate end of nascent mRNA to yield a diphosphate end, and by transferring the GMP moiety of GTP to the 5'-diphosphate terminus of RNA via a covalent enzyme-GMP reaction intermediate.</text>
</comment>
<dbReference type="GO" id="GO:0004484">
    <property type="term" value="F:mRNA guanylyltransferase activity"/>
    <property type="evidence" value="ECO:0007669"/>
    <property type="project" value="UniProtKB-UniRule"/>
</dbReference>
<dbReference type="PANTHER" id="PTHR10367:SF17">
    <property type="entry name" value="MRNA-CAPPING ENZYME"/>
    <property type="match status" value="1"/>
</dbReference>
<feature type="binding site" evidence="13">
    <location>
        <begin position="417"/>
        <end position="422"/>
    </location>
    <ligand>
        <name>GTP</name>
        <dbReference type="ChEBI" id="CHEBI:37565"/>
    </ligand>
</feature>
<dbReference type="Pfam" id="PF03919">
    <property type="entry name" value="mRNA_cap_C"/>
    <property type="match status" value="1"/>
</dbReference>
<evidence type="ECO:0000256" key="8">
    <source>
        <dbReference type="ARBA" id="ARBA00023242"/>
    </source>
</evidence>
<accession>A0AA35S8S3</accession>
<dbReference type="AlphaFoldDB" id="A0AA35S8S3"/>
<dbReference type="PANTHER" id="PTHR10367">
    <property type="entry name" value="MRNA-CAPPING ENZYME"/>
    <property type="match status" value="1"/>
</dbReference>
<dbReference type="GO" id="GO:0004721">
    <property type="term" value="F:phosphoprotein phosphatase activity"/>
    <property type="evidence" value="ECO:0007669"/>
    <property type="project" value="UniProtKB-UniRule"/>
</dbReference>
<dbReference type="FunFam" id="3.30.470.30:FF:000040">
    <property type="entry name" value="mRNA-capping enzyme"/>
    <property type="match status" value="1"/>
</dbReference>
<dbReference type="InterPro" id="IPR000340">
    <property type="entry name" value="Dual-sp_phosphatase_cat-dom"/>
</dbReference>
<comment type="catalytic activity">
    <reaction evidence="10">
        <text>a 5'-end triphospho-ribonucleoside in mRNA + H2O = a 5'-end diphospho-ribonucleoside in mRNA + phosphate + H(+)</text>
        <dbReference type="Rhea" id="RHEA:67004"/>
        <dbReference type="Rhea" id="RHEA-COMP:17164"/>
        <dbReference type="Rhea" id="RHEA-COMP:17165"/>
        <dbReference type="ChEBI" id="CHEBI:15377"/>
        <dbReference type="ChEBI" id="CHEBI:15378"/>
        <dbReference type="ChEBI" id="CHEBI:43474"/>
        <dbReference type="ChEBI" id="CHEBI:167616"/>
        <dbReference type="ChEBI" id="CHEBI:167618"/>
        <dbReference type="EC" id="3.6.1.74"/>
    </reaction>
</comment>
<evidence type="ECO:0000313" key="17">
    <source>
        <dbReference type="Proteomes" id="UP001174909"/>
    </source>
</evidence>
<dbReference type="InterPro" id="IPR051029">
    <property type="entry name" value="mRNA_Capping_Enz/RNA_Phosphat"/>
</dbReference>
<dbReference type="InterPro" id="IPR000387">
    <property type="entry name" value="Tyr_Pase_dom"/>
</dbReference>
<keyword evidence="5 10" id="KW-0547">Nucleotide-binding</keyword>
<evidence type="ECO:0000256" key="2">
    <source>
        <dbReference type="ARBA" id="ARBA00022664"/>
    </source>
</evidence>
<feature type="region of interest" description="Disordered" evidence="14">
    <location>
        <begin position="458"/>
        <end position="488"/>
    </location>
</feature>
<dbReference type="InterPro" id="IPR016130">
    <property type="entry name" value="Tyr_Pase_AS"/>
</dbReference>
<comment type="subcellular location">
    <subcellularLocation>
        <location evidence="1 10">Nucleus</location>
    </subcellularLocation>
</comment>
<dbReference type="Proteomes" id="UP001174909">
    <property type="component" value="Unassembled WGS sequence"/>
</dbReference>
<dbReference type="Gene3D" id="2.40.50.140">
    <property type="entry name" value="Nucleic acid-binding proteins"/>
    <property type="match status" value="1"/>
</dbReference>
<gene>
    <name evidence="16" type="ORF">GBAR_LOCUS13997</name>
</gene>
<dbReference type="Gene3D" id="3.90.190.10">
    <property type="entry name" value="Protein tyrosine phosphatase superfamily"/>
    <property type="match status" value="1"/>
</dbReference>
<dbReference type="GO" id="GO:0005525">
    <property type="term" value="F:GTP binding"/>
    <property type="evidence" value="ECO:0007669"/>
    <property type="project" value="UniProtKB-UniRule"/>
</dbReference>
<evidence type="ECO:0000256" key="4">
    <source>
        <dbReference type="ARBA" id="ARBA00022695"/>
    </source>
</evidence>
<evidence type="ECO:0000256" key="13">
    <source>
        <dbReference type="PIRSR" id="PIRSR036958-3"/>
    </source>
</evidence>
<name>A0AA35S8S3_GEOBA</name>
<dbReference type="EMBL" id="CASHTH010002049">
    <property type="protein sequence ID" value="CAI8024021.1"/>
    <property type="molecule type" value="Genomic_DNA"/>
</dbReference>
<feature type="region of interest" description="Disordered" evidence="14">
    <location>
        <begin position="92"/>
        <end position="113"/>
    </location>
</feature>
<feature type="binding site" evidence="13">
    <location>
        <begin position="229"/>
        <end position="231"/>
    </location>
    <ligand>
        <name>GTP</name>
        <dbReference type="ChEBI" id="CHEBI:37565"/>
    </ligand>
</feature>
<organism evidence="16 17">
    <name type="scientific">Geodia barretti</name>
    <name type="common">Barrett's horny sponge</name>
    <dbReference type="NCBI Taxonomy" id="519541"/>
    <lineage>
        <taxon>Eukaryota</taxon>
        <taxon>Metazoa</taxon>
        <taxon>Porifera</taxon>
        <taxon>Demospongiae</taxon>
        <taxon>Heteroscleromorpha</taxon>
        <taxon>Tetractinellida</taxon>
        <taxon>Astrophorina</taxon>
        <taxon>Geodiidae</taxon>
        <taxon>Geodia</taxon>
    </lineage>
</organism>
<evidence type="ECO:0000256" key="6">
    <source>
        <dbReference type="ARBA" id="ARBA00023042"/>
    </source>
</evidence>
<dbReference type="InterPro" id="IPR012340">
    <property type="entry name" value="NA-bd_OB-fold"/>
</dbReference>
<dbReference type="EC" id="3.6.1.74" evidence="10"/>
<dbReference type="GO" id="GO:0005524">
    <property type="term" value="F:ATP binding"/>
    <property type="evidence" value="ECO:0007669"/>
    <property type="project" value="InterPro"/>
</dbReference>
<dbReference type="PIRSF" id="PIRSF036958">
    <property type="entry name" value="mRNA_capping_HCE"/>
    <property type="match status" value="1"/>
</dbReference>
<dbReference type="GO" id="GO:0140818">
    <property type="term" value="F:mRNA 5'-triphosphate monophosphatase activity"/>
    <property type="evidence" value="ECO:0007669"/>
    <property type="project" value="UniProtKB-EC"/>
</dbReference>
<dbReference type="Pfam" id="PF01331">
    <property type="entry name" value="mRNA_cap_enzyme"/>
    <property type="match status" value="1"/>
</dbReference>
<dbReference type="GO" id="GO:0006370">
    <property type="term" value="P:7-methylguanosine mRNA capping"/>
    <property type="evidence" value="ECO:0007669"/>
    <property type="project" value="UniProtKB-UniRule"/>
</dbReference>
<dbReference type="SUPFAM" id="SSF50249">
    <property type="entry name" value="Nucleic acid-binding proteins"/>
    <property type="match status" value="1"/>
</dbReference>
<dbReference type="FunFam" id="2.40.50.140:FF:000291">
    <property type="entry name" value="mRNA-capping enzyme"/>
    <property type="match status" value="1"/>
</dbReference>
<feature type="binding site" evidence="13">
    <location>
        <begin position="345"/>
        <end position="347"/>
    </location>
    <ligand>
        <name>GTP</name>
        <dbReference type="ChEBI" id="CHEBI:37565"/>
    </ligand>
</feature>
<proteinExistence type="inferred from homology"/>
<keyword evidence="4 10" id="KW-0548">Nucleotidyltransferase</keyword>
<dbReference type="SUPFAM" id="SSF52799">
    <property type="entry name" value="(Phosphotyrosine protein) phosphatases II"/>
    <property type="match status" value="1"/>
</dbReference>
<dbReference type="InterPro" id="IPR001339">
    <property type="entry name" value="mRNA_cap_enzyme_adenylation"/>
</dbReference>
<keyword evidence="6 10" id="KW-0506">mRNA capping</keyword>
<evidence type="ECO:0000256" key="5">
    <source>
        <dbReference type="ARBA" id="ARBA00022741"/>
    </source>
</evidence>
<dbReference type="EC" id="2.7.7.50" evidence="10"/>
<evidence type="ECO:0000256" key="14">
    <source>
        <dbReference type="SAM" id="MobiDB-lite"/>
    </source>
</evidence>